<keyword evidence="6 12" id="KW-0472">Membrane</keyword>
<evidence type="ECO:0000256" key="8">
    <source>
        <dbReference type="ARBA" id="ARBA00041866"/>
    </source>
</evidence>
<feature type="region of interest" description="Disordered" evidence="11">
    <location>
        <begin position="1176"/>
        <end position="1200"/>
    </location>
</feature>
<evidence type="ECO:0000259" key="13">
    <source>
        <dbReference type="Pfam" id="PF24602"/>
    </source>
</evidence>
<evidence type="ECO:0000256" key="9">
    <source>
        <dbReference type="ARBA" id="ARBA00042729"/>
    </source>
</evidence>
<organism evidence="14 15">
    <name type="scientific">Globodera rostochiensis</name>
    <name type="common">Golden nematode worm</name>
    <name type="synonym">Heterodera rostochiensis</name>
    <dbReference type="NCBI Taxonomy" id="31243"/>
    <lineage>
        <taxon>Eukaryota</taxon>
        <taxon>Metazoa</taxon>
        <taxon>Ecdysozoa</taxon>
        <taxon>Nematoda</taxon>
        <taxon>Chromadorea</taxon>
        <taxon>Rhabditida</taxon>
        <taxon>Tylenchina</taxon>
        <taxon>Tylenchomorpha</taxon>
        <taxon>Tylenchoidea</taxon>
        <taxon>Heteroderidae</taxon>
        <taxon>Heteroderinae</taxon>
        <taxon>Globodera</taxon>
    </lineage>
</organism>
<evidence type="ECO:0000256" key="1">
    <source>
        <dbReference type="ARBA" id="ARBA00004653"/>
    </source>
</evidence>
<reference evidence="15" key="1">
    <citation type="submission" date="2022-11" db="UniProtKB">
        <authorList>
            <consortium name="WormBaseParasite"/>
        </authorList>
    </citation>
    <scope>IDENTIFICATION</scope>
</reference>
<dbReference type="Pfam" id="PF24602">
    <property type="entry name" value="DUF7622"/>
    <property type="match status" value="1"/>
</dbReference>
<evidence type="ECO:0000256" key="5">
    <source>
        <dbReference type="ARBA" id="ARBA00022989"/>
    </source>
</evidence>
<evidence type="ECO:0000256" key="12">
    <source>
        <dbReference type="SAM" id="Phobius"/>
    </source>
</evidence>
<feature type="transmembrane region" description="Helical" evidence="12">
    <location>
        <begin position="235"/>
        <end position="254"/>
    </location>
</feature>
<evidence type="ECO:0000256" key="10">
    <source>
        <dbReference type="SAM" id="Coils"/>
    </source>
</evidence>
<feature type="coiled-coil region" evidence="10">
    <location>
        <begin position="1400"/>
        <end position="1432"/>
    </location>
</feature>
<dbReference type="Proteomes" id="UP000887572">
    <property type="component" value="Unplaced"/>
</dbReference>
<dbReference type="GO" id="GO:0005789">
    <property type="term" value="C:endoplasmic reticulum membrane"/>
    <property type="evidence" value="ECO:0007669"/>
    <property type="project" value="TreeGrafter"/>
</dbReference>
<evidence type="ECO:0000256" key="6">
    <source>
        <dbReference type="ARBA" id="ARBA00023136"/>
    </source>
</evidence>
<keyword evidence="3" id="KW-0813">Transport</keyword>
<name>A0A914HG14_GLORO</name>
<feature type="transmembrane region" description="Helical" evidence="12">
    <location>
        <begin position="60"/>
        <end position="78"/>
    </location>
</feature>
<evidence type="ECO:0000313" key="15">
    <source>
        <dbReference type="WBParaSite" id="Gr19_v10_g16281.t1"/>
    </source>
</evidence>
<dbReference type="GO" id="GO:0046964">
    <property type="term" value="F:3'-phosphoadenosine 5'-phosphosulfate transmembrane transporter activity"/>
    <property type="evidence" value="ECO:0007669"/>
    <property type="project" value="TreeGrafter"/>
</dbReference>
<feature type="transmembrane region" description="Helical" evidence="12">
    <location>
        <begin position="261"/>
        <end position="282"/>
    </location>
</feature>
<feature type="compositionally biased region" description="Basic and acidic residues" evidence="11">
    <location>
        <begin position="1336"/>
        <end position="1346"/>
    </location>
</feature>
<feature type="transmembrane region" description="Helical" evidence="12">
    <location>
        <begin position="90"/>
        <end position="108"/>
    </location>
</feature>
<dbReference type="PANTHER" id="PTHR10778">
    <property type="entry name" value="SOLUTE CARRIER FAMILY 35 MEMBER B"/>
    <property type="match status" value="1"/>
</dbReference>
<feature type="transmembrane region" description="Helical" evidence="12">
    <location>
        <begin position="375"/>
        <end position="394"/>
    </location>
</feature>
<feature type="transmembrane region" description="Helical" evidence="12">
    <location>
        <begin position="152"/>
        <end position="169"/>
    </location>
</feature>
<feature type="compositionally biased region" description="Basic and acidic residues" evidence="11">
    <location>
        <begin position="1185"/>
        <end position="1194"/>
    </location>
</feature>
<dbReference type="InterPro" id="IPR056039">
    <property type="entry name" value="DUF7622"/>
</dbReference>
<comment type="subcellular location">
    <subcellularLocation>
        <location evidence="1">Golgi apparatus membrane</location>
        <topology evidence="1">Multi-pass membrane protein</topology>
    </subcellularLocation>
</comment>
<evidence type="ECO:0000256" key="7">
    <source>
        <dbReference type="ARBA" id="ARBA00039669"/>
    </source>
</evidence>
<evidence type="ECO:0000256" key="11">
    <source>
        <dbReference type="SAM" id="MobiDB-lite"/>
    </source>
</evidence>
<keyword evidence="14" id="KW-1185">Reference proteome</keyword>
<evidence type="ECO:0000256" key="3">
    <source>
        <dbReference type="ARBA" id="ARBA00022448"/>
    </source>
</evidence>
<dbReference type="WBParaSite" id="Gr19_v10_g16281.t1">
    <property type="protein sequence ID" value="Gr19_v10_g16281.t1"/>
    <property type="gene ID" value="Gr19_v10_g16281"/>
</dbReference>
<dbReference type="GO" id="GO:0000139">
    <property type="term" value="C:Golgi membrane"/>
    <property type="evidence" value="ECO:0007669"/>
    <property type="project" value="UniProtKB-SubCell"/>
</dbReference>
<keyword evidence="4 12" id="KW-0812">Transmembrane</keyword>
<feature type="transmembrane region" description="Helical" evidence="12">
    <location>
        <begin position="128"/>
        <end position="146"/>
    </location>
</feature>
<sequence length="1520" mass="170754">MKPKWQSQHRRRRKAVIIHMVAASSPKKAFDDADRDHDHATQPVKLLCIDISNWVKPLQFFVLCLAVFFFYLVYGYIQELVFRLPGMKPFGWYLTLVQFAIYTVLSYAEMKWTTGIVRRIPWHIYFQIAFYTVATMGLSNASLGYLNYPTQVIFKCCKLIPVLVGGILIQGKRYAKCRPISISEKAMKGFNASNDEMVLFSYSIGFCYIFVGIFLSGQLSEAFLFFAEYPIQTYGYTFLIGVVGYFGVNVVLTLVRTSGALVAVTVTTMRKAVTIVFSFYFFSKPFTLGYVWGGLVVLLAIYLNVYAKNKKQFDAKLAELWSNFTEINNGRVKHYGEKFAADCERKLLLQVAIVAGPNSDLRVPSSHFRPPQRQMASSPLALFAAFLFLLFPRLPLGIKCLNCRTTDEDALVCDFPCEGDICALWRYREMSTNLRIQGCLSGPDLRSPTSRLKMGCRRNGAGAQLCLCRDVPLCNADIGHGHSSTETADSDAVQQVMPADIRCQSHTSASFITRQFVRPPRYGCHSDLCFLTETNISRPSADDPLGNSPRIDSSISQSCGAQREFNFDLLLGSLWPGNGLHSDACYQLEDGRSSILGCSCSNNDCNQQLPYPIDSTQKRVKCHLERPLFSSLSSNSPHANFCHGQFCFVQRMPYDGQLAVNSGCLSANESAARTSLKSGYRNILGVEQWLCEENFCNLIIVRNGEEQTTGEWSGGTAQKMRMKTTERPTNTEGICRRITMPREELGEESTEGICRRITMPREELGEENTEGMCRRITMPREELGEENTEGICRRITMPREELGEENTEGMCRRITMPREELGEENTEGMCRRITMPREELGEENTEGMCRRITMPREELGEENTEGMCRRITMPREELGEENTEGMCRRITMPREELGEENHYAKGRVGGGRAVLTISFCLCYLSFAQFINMRRRYDKVRANKLFLTIAPLVMEFPAWCRLISSGSRLGTIRQYKKMHSLAMPPPPINTQPTHYVHLPFPCRLSFNIHWQKPSPPPFALLFQAFIPHNHPNCAMKTYGKHQVPMLRVEEREEEKIGGEKTEGTVPISLLDKNHVTNPLNQKSVSPLSKIALLNSPTPQKHIMLQRSGVKVPVSTTALLNGTANQQNIHKRSDQQAINTFDRTVPNAAQMLLAARNREKQMELASTRVAGARLPPLQLPKILTDGGGKEVAERSIEQNPPDEEGFKRMIATVANRTLPQLQPLGQSKSSVSPAVPPVPYVATDPMRESSASLPLPMSTVGFPNEVFAHLQNPPRRRSSSAGAITTNVHKPLPAISEQIGAIRHETLFRGGNFTKHRPKQIPWHMAVKCVLIGGDHPTARDQCGESQRRSPLTSDPVSPPPPPGRLYPNIVPPGTVQQSEKSFLFEVHKRLDNDPLPPQQQQQQQQQQLQQQQLQQQQLQQQQLQQQQQQQQQQQHAGPAGRAGEGVGVRYLVHGLPQTQQFHAVHAVPSGSVNNAGVFFYISFSPAPLSSFPNGVQRISGIFVPYRRRLSYASVTLSQSKI</sequence>
<dbReference type="InterPro" id="IPR013657">
    <property type="entry name" value="SCL35B1-4/HUT1"/>
</dbReference>
<evidence type="ECO:0000256" key="2">
    <source>
        <dbReference type="ARBA" id="ARBA00010694"/>
    </source>
</evidence>
<comment type="similarity">
    <text evidence="2">Belongs to the nucleotide-sugar transporter family. SLC35B subfamily.</text>
</comment>
<feature type="transmembrane region" description="Helical" evidence="12">
    <location>
        <begin position="197"/>
        <end position="215"/>
    </location>
</feature>
<evidence type="ECO:0000313" key="14">
    <source>
        <dbReference type="Proteomes" id="UP000887572"/>
    </source>
</evidence>
<accession>A0A914HG14</accession>
<feature type="region of interest" description="Disordered" evidence="11">
    <location>
        <begin position="1336"/>
        <end position="1371"/>
    </location>
</feature>
<feature type="domain" description="DUF7622" evidence="13">
    <location>
        <begin position="617"/>
        <end position="698"/>
    </location>
</feature>
<feature type="transmembrane region" description="Helical" evidence="12">
    <location>
        <begin position="288"/>
        <end position="307"/>
    </location>
</feature>
<dbReference type="Pfam" id="PF08449">
    <property type="entry name" value="UAA"/>
    <property type="match status" value="2"/>
</dbReference>
<proteinExistence type="inferred from homology"/>
<dbReference type="PANTHER" id="PTHR10778:SF8">
    <property type="entry name" value="ADENOSINE 3'-PHOSPHO 5'-PHOSPHOSULFATE TRANSPORTER 2"/>
    <property type="match status" value="1"/>
</dbReference>
<keyword evidence="10" id="KW-0175">Coiled coil</keyword>
<keyword evidence="5 12" id="KW-1133">Transmembrane helix</keyword>
<evidence type="ECO:0000256" key="4">
    <source>
        <dbReference type="ARBA" id="ARBA00022692"/>
    </source>
</evidence>
<protein>
    <recommendedName>
        <fullName evidence="7">Adenosine 3'-phospho 5'-phosphosulfate transporter 2</fullName>
    </recommendedName>
    <alternativeName>
        <fullName evidence="8">PAPS transporter 2</fullName>
    </alternativeName>
    <alternativeName>
        <fullName evidence="9">Solute carrier family 35 member B3 homolog</fullName>
    </alternativeName>
</protein>